<organism evidence="10 11">
    <name type="scientific">Molorchus minor</name>
    <dbReference type="NCBI Taxonomy" id="1323400"/>
    <lineage>
        <taxon>Eukaryota</taxon>
        <taxon>Metazoa</taxon>
        <taxon>Ecdysozoa</taxon>
        <taxon>Arthropoda</taxon>
        <taxon>Hexapoda</taxon>
        <taxon>Insecta</taxon>
        <taxon>Pterygota</taxon>
        <taxon>Neoptera</taxon>
        <taxon>Endopterygota</taxon>
        <taxon>Coleoptera</taxon>
        <taxon>Polyphaga</taxon>
        <taxon>Cucujiformia</taxon>
        <taxon>Chrysomeloidea</taxon>
        <taxon>Cerambycidae</taxon>
        <taxon>Lamiinae</taxon>
        <taxon>Monochamini</taxon>
        <taxon>Molorchus</taxon>
    </lineage>
</organism>
<proteinExistence type="predicted"/>
<dbReference type="EMBL" id="JAPWTJ010000186">
    <property type="protein sequence ID" value="KAJ8981359.1"/>
    <property type="molecule type" value="Genomic_DNA"/>
</dbReference>
<feature type="transmembrane region" description="Helical" evidence="7">
    <location>
        <begin position="205"/>
        <end position="223"/>
    </location>
</feature>
<keyword evidence="5 7" id="KW-1133">Transmembrane helix</keyword>
<dbReference type="PANTHER" id="PTHR24223:SF448">
    <property type="entry name" value="FI20146P1-RELATED"/>
    <property type="match status" value="1"/>
</dbReference>
<gene>
    <name evidence="10" type="ORF">NQ317_000226</name>
</gene>
<evidence type="ECO:0000256" key="5">
    <source>
        <dbReference type="ARBA" id="ARBA00022989"/>
    </source>
</evidence>
<dbReference type="Gene3D" id="3.40.50.300">
    <property type="entry name" value="P-loop containing nucleotide triphosphate hydrolases"/>
    <property type="match status" value="2"/>
</dbReference>
<evidence type="ECO:0000259" key="8">
    <source>
        <dbReference type="PROSITE" id="PS50893"/>
    </source>
</evidence>
<dbReference type="Pfam" id="PF00664">
    <property type="entry name" value="ABC_membrane"/>
    <property type="match status" value="1"/>
</dbReference>
<evidence type="ECO:0000313" key="11">
    <source>
        <dbReference type="Proteomes" id="UP001162164"/>
    </source>
</evidence>
<evidence type="ECO:0000313" key="10">
    <source>
        <dbReference type="EMBL" id="KAJ8981359.1"/>
    </source>
</evidence>
<evidence type="ECO:0000259" key="9">
    <source>
        <dbReference type="PROSITE" id="PS50929"/>
    </source>
</evidence>
<dbReference type="SUPFAM" id="SSF52540">
    <property type="entry name" value="P-loop containing nucleoside triphosphate hydrolases"/>
    <property type="match status" value="1"/>
</dbReference>
<protein>
    <submittedName>
        <fullName evidence="10">Uncharacterized protein</fullName>
    </submittedName>
</protein>
<name>A0ABQ9JTY5_9CUCU</name>
<dbReference type="InterPro" id="IPR027417">
    <property type="entry name" value="P-loop_NTPase"/>
</dbReference>
<keyword evidence="4" id="KW-0067">ATP-binding</keyword>
<keyword evidence="2 7" id="KW-0812">Transmembrane</keyword>
<evidence type="ECO:0000256" key="3">
    <source>
        <dbReference type="ARBA" id="ARBA00022741"/>
    </source>
</evidence>
<evidence type="ECO:0000256" key="1">
    <source>
        <dbReference type="ARBA" id="ARBA00022448"/>
    </source>
</evidence>
<keyword evidence="1" id="KW-0813">Transport</keyword>
<reference evidence="10" key="1">
    <citation type="journal article" date="2023" name="Insect Mol. Biol.">
        <title>Genome sequencing provides insights into the evolution of gene families encoding plant cell wall-degrading enzymes in longhorned beetles.</title>
        <authorList>
            <person name="Shin N.R."/>
            <person name="Okamura Y."/>
            <person name="Kirsch R."/>
            <person name="Pauchet Y."/>
        </authorList>
    </citation>
    <scope>NUCLEOTIDE SEQUENCE</scope>
    <source>
        <strain evidence="10">MMC_N1</strain>
    </source>
</reference>
<keyword evidence="11" id="KW-1185">Reference proteome</keyword>
<feature type="domain" description="ABC transporter" evidence="8">
    <location>
        <begin position="54"/>
        <end position="438"/>
    </location>
</feature>
<evidence type="ECO:0000256" key="4">
    <source>
        <dbReference type="ARBA" id="ARBA00022840"/>
    </source>
</evidence>
<dbReference type="InterPro" id="IPR050173">
    <property type="entry name" value="ABC_transporter_C-like"/>
</dbReference>
<dbReference type="PROSITE" id="PS50929">
    <property type="entry name" value="ABC_TM1F"/>
    <property type="match status" value="1"/>
</dbReference>
<comment type="caution">
    <text evidence="10">The sequence shown here is derived from an EMBL/GenBank/DDBJ whole genome shotgun (WGS) entry which is preliminary data.</text>
</comment>
<dbReference type="PROSITE" id="PS50893">
    <property type="entry name" value="ABC_TRANSPORTER_2"/>
    <property type="match status" value="1"/>
</dbReference>
<evidence type="ECO:0000256" key="6">
    <source>
        <dbReference type="ARBA" id="ARBA00023136"/>
    </source>
</evidence>
<sequence length="467" mass="53221">MRCFGTLRHAISFSISIGMGRIAELTASLDRINRVLEAEELTDTLEKPTDNPKIEMKGVECSIKTVPVLEDITLSIHNKLTVITGQLGSGKSSLVKVILKDYPIDEGILLTKGRKSYASQDPWLFPSSIKQNILFGEVYDHQRYQEVGSQGLLIEKLELKSHKTLNLYSLMIITSTVLELVKNYLILKFARNASVNLHRRMIDGIINSVMTFFDNYFIGNMLNRFAQDLTVIDEHLPFVLNMLISVNLFFGSWGYYSNCSCKLEVFYSFFTLLIYLVLLRMFYMPAARSLKRLESARSIRSNIDPLQIYTDEEIWKTIHKINLETIIPSLDFVIADNTSNFSTGQRQLICLARAIIRKNKIVVLDEATANMDPETEFLIQKAIVENFSACTVFVIAHRLQSILDCHKVMVMEKGEIVEYEDPLILMEDTSISDSESNINVQPFYKVPHSSDNFLTEGDIDKLHAVIE</sequence>
<accession>A0ABQ9JTY5</accession>
<feature type="transmembrane region" description="Helical" evidence="7">
    <location>
        <begin position="265"/>
        <end position="283"/>
    </location>
</feature>
<dbReference type="Proteomes" id="UP001162164">
    <property type="component" value="Unassembled WGS sequence"/>
</dbReference>
<feature type="domain" description="ABC transmembrane type-1" evidence="9">
    <location>
        <begin position="167"/>
        <end position="244"/>
    </location>
</feature>
<dbReference type="InterPro" id="IPR036640">
    <property type="entry name" value="ABC1_TM_sf"/>
</dbReference>
<dbReference type="SUPFAM" id="SSF90123">
    <property type="entry name" value="ABC transporter transmembrane region"/>
    <property type="match status" value="1"/>
</dbReference>
<dbReference type="PANTHER" id="PTHR24223">
    <property type="entry name" value="ATP-BINDING CASSETTE SUB-FAMILY C"/>
    <property type="match status" value="1"/>
</dbReference>
<dbReference type="InterPro" id="IPR003439">
    <property type="entry name" value="ABC_transporter-like_ATP-bd"/>
</dbReference>
<evidence type="ECO:0000256" key="7">
    <source>
        <dbReference type="SAM" id="Phobius"/>
    </source>
</evidence>
<keyword evidence="3" id="KW-0547">Nucleotide-binding</keyword>
<dbReference type="InterPro" id="IPR011527">
    <property type="entry name" value="ABC1_TM_dom"/>
</dbReference>
<keyword evidence="6 7" id="KW-0472">Membrane</keyword>
<evidence type="ECO:0000256" key="2">
    <source>
        <dbReference type="ARBA" id="ARBA00022692"/>
    </source>
</evidence>
<feature type="transmembrane region" description="Helical" evidence="7">
    <location>
        <begin position="165"/>
        <end position="185"/>
    </location>
</feature>
<feature type="transmembrane region" description="Helical" evidence="7">
    <location>
        <begin position="235"/>
        <end position="253"/>
    </location>
</feature>